<feature type="compositionally biased region" description="Polar residues" evidence="1">
    <location>
        <begin position="184"/>
        <end position="193"/>
    </location>
</feature>
<feature type="compositionally biased region" description="Basic and acidic residues" evidence="1">
    <location>
        <begin position="171"/>
        <end position="181"/>
    </location>
</feature>
<sequence>MPINGKPNGRFELPALTSFDFNLTDGTDIPPPLPDSPIEEEAPKSTPAPIPAPAPAPAPEPAPAASTPAASTPAATPQTADPVRNTSTSTPPASPSANNQSDFAHLTTTKSYGYFPPTSSSPRNHAPPVRVRAPSDAAVPNSPSRPEKESSIRKFLSRKSLNTNYTSGNAKSHEDLSKMGRPESPNSLASSKPSFVKRKSGSWFRSFGSSSKRNSVVYETKPVVYTPTLQKTPEIQKENIKPAYKKPGPPPPKLPELDQLKAKLADDDRGSFGGDDMFRNIS</sequence>
<reference evidence="2 3" key="3">
    <citation type="journal article" date="2017" name="Mol. Plant Pathol.">
        <title>A gapless genome sequence of the fungus Botrytis cinerea.</title>
        <authorList>
            <person name="Van Kan J.A."/>
            <person name="Stassen J.H."/>
            <person name="Mosbach A."/>
            <person name="Van Der Lee T.A."/>
            <person name="Faino L."/>
            <person name="Farmer A.D."/>
            <person name="Papasotiriou D.G."/>
            <person name="Zhou S."/>
            <person name="Seidl M.F."/>
            <person name="Cottam E."/>
            <person name="Edel D."/>
            <person name="Hahn M."/>
            <person name="Schwartz D.C."/>
            <person name="Dietrich R.A."/>
            <person name="Widdison S."/>
            <person name="Scalliet G."/>
        </authorList>
    </citation>
    <scope>NUCLEOTIDE SEQUENCE [LARGE SCALE GENOMIC DNA]</scope>
    <source>
        <strain evidence="2 3">B05.10</strain>
    </source>
</reference>
<organism evidence="2 3">
    <name type="scientific">Botryotinia fuckeliana (strain B05.10)</name>
    <name type="common">Noble rot fungus</name>
    <name type="synonym">Botrytis cinerea</name>
    <dbReference type="NCBI Taxonomy" id="332648"/>
    <lineage>
        <taxon>Eukaryota</taxon>
        <taxon>Fungi</taxon>
        <taxon>Dikarya</taxon>
        <taxon>Ascomycota</taxon>
        <taxon>Pezizomycotina</taxon>
        <taxon>Leotiomycetes</taxon>
        <taxon>Helotiales</taxon>
        <taxon>Sclerotiniaceae</taxon>
        <taxon>Botrytis</taxon>
    </lineage>
</organism>
<accession>A0A384JQE9</accession>
<feature type="compositionally biased region" description="Low complexity" evidence="1">
    <location>
        <begin position="63"/>
        <end position="99"/>
    </location>
</feature>
<reference evidence="2 3" key="2">
    <citation type="journal article" date="2012" name="Eukaryot. Cell">
        <title>Genome update of Botrytis cinerea strains B05.10 and T4.</title>
        <authorList>
            <person name="Staats M."/>
            <person name="van Kan J.A."/>
        </authorList>
    </citation>
    <scope>NUCLEOTIDE SEQUENCE [LARGE SCALE GENOMIC DNA]</scope>
    <source>
        <strain evidence="2 3">B05.10</strain>
    </source>
</reference>
<dbReference type="Proteomes" id="UP000001798">
    <property type="component" value="Chromosome 8"/>
</dbReference>
<feature type="compositionally biased region" description="Polar residues" evidence="1">
    <location>
        <begin position="100"/>
        <end position="123"/>
    </location>
</feature>
<gene>
    <name evidence="2" type="ORF">BCIN_08g04470</name>
</gene>
<protein>
    <submittedName>
        <fullName evidence="2">Uncharacterized protein</fullName>
    </submittedName>
</protein>
<dbReference type="KEGG" id="bfu:BCIN_08g04470"/>
<evidence type="ECO:0000256" key="1">
    <source>
        <dbReference type="SAM" id="MobiDB-lite"/>
    </source>
</evidence>
<dbReference type="PRINTS" id="PR01217">
    <property type="entry name" value="PRICHEXTENSN"/>
</dbReference>
<dbReference type="GeneID" id="36394414"/>
<dbReference type="VEuPathDB" id="FungiDB:Bcin08g04470"/>
<dbReference type="OrthoDB" id="5380416at2759"/>
<name>A0A384JQE9_BOTFB</name>
<dbReference type="AlphaFoldDB" id="A0A384JQE9"/>
<reference evidence="2 3" key="1">
    <citation type="journal article" date="2011" name="PLoS Genet.">
        <title>Genomic analysis of the necrotrophic fungal pathogens Sclerotinia sclerotiorum and Botrytis cinerea.</title>
        <authorList>
            <person name="Amselem J."/>
            <person name="Cuomo C.A."/>
            <person name="van Kan J.A."/>
            <person name="Viaud M."/>
            <person name="Benito E.P."/>
            <person name="Couloux A."/>
            <person name="Coutinho P.M."/>
            <person name="de Vries R.P."/>
            <person name="Dyer P.S."/>
            <person name="Fillinger S."/>
            <person name="Fournier E."/>
            <person name="Gout L."/>
            <person name="Hahn M."/>
            <person name="Kohn L."/>
            <person name="Lapalu N."/>
            <person name="Plummer K.M."/>
            <person name="Pradier J.M."/>
            <person name="Quevillon E."/>
            <person name="Sharon A."/>
            <person name="Simon A."/>
            <person name="ten Have A."/>
            <person name="Tudzynski B."/>
            <person name="Tudzynski P."/>
            <person name="Wincker P."/>
            <person name="Andrew M."/>
            <person name="Anthouard V."/>
            <person name="Beever R.E."/>
            <person name="Beffa R."/>
            <person name="Benoit I."/>
            <person name="Bouzid O."/>
            <person name="Brault B."/>
            <person name="Chen Z."/>
            <person name="Choquer M."/>
            <person name="Collemare J."/>
            <person name="Cotton P."/>
            <person name="Danchin E.G."/>
            <person name="Da Silva C."/>
            <person name="Gautier A."/>
            <person name="Giraud C."/>
            <person name="Giraud T."/>
            <person name="Gonzalez C."/>
            <person name="Grossetete S."/>
            <person name="Guldener U."/>
            <person name="Henrissat B."/>
            <person name="Howlett B.J."/>
            <person name="Kodira C."/>
            <person name="Kretschmer M."/>
            <person name="Lappartient A."/>
            <person name="Leroch M."/>
            <person name="Levis C."/>
            <person name="Mauceli E."/>
            <person name="Neuveglise C."/>
            <person name="Oeser B."/>
            <person name="Pearson M."/>
            <person name="Poulain J."/>
            <person name="Poussereau N."/>
            <person name="Quesneville H."/>
            <person name="Rascle C."/>
            <person name="Schumacher J."/>
            <person name="Segurens B."/>
            <person name="Sexton A."/>
            <person name="Silva E."/>
            <person name="Sirven C."/>
            <person name="Soanes D.M."/>
            <person name="Talbot N.J."/>
            <person name="Templeton M."/>
            <person name="Yandava C."/>
            <person name="Yarden O."/>
            <person name="Zeng Q."/>
            <person name="Rollins J.A."/>
            <person name="Lebrun M.H."/>
            <person name="Dickman M."/>
        </authorList>
    </citation>
    <scope>NUCLEOTIDE SEQUENCE [LARGE SCALE GENOMIC DNA]</scope>
    <source>
        <strain evidence="2 3">B05.10</strain>
    </source>
</reference>
<dbReference type="EMBL" id="CP009812">
    <property type="protein sequence ID" value="ATZ52818.1"/>
    <property type="molecule type" value="Genomic_DNA"/>
</dbReference>
<feature type="compositionally biased region" description="Pro residues" evidence="1">
    <location>
        <begin position="46"/>
        <end position="62"/>
    </location>
</feature>
<evidence type="ECO:0000313" key="2">
    <source>
        <dbReference type="EMBL" id="ATZ52818.1"/>
    </source>
</evidence>
<feature type="region of interest" description="Disordered" evidence="1">
    <location>
        <begin position="19"/>
        <end position="282"/>
    </location>
</feature>
<feature type="compositionally biased region" description="Polar residues" evidence="1">
    <location>
        <begin position="159"/>
        <end position="170"/>
    </location>
</feature>
<feature type="compositionally biased region" description="Basic and acidic residues" evidence="1">
    <location>
        <begin position="255"/>
        <end position="270"/>
    </location>
</feature>
<proteinExistence type="predicted"/>
<evidence type="ECO:0000313" key="3">
    <source>
        <dbReference type="Proteomes" id="UP000001798"/>
    </source>
</evidence>
<feature type="compositionally biased region" description="Low complexity" evidence="1">
    <location>
        <begin position="201"/>
        <end position="212"/>
    </location>
</feature>
<keyword evidence="3" id="KW-1185">Reference proteome</keyword>
<dbReference type="RefSeq" id="XP_024550444.1">
    <property type="nucleotide sequence ID" value="XM_024694654.1"/>
</dbReference>